<organism evidence="1 2">
    <name type="scientific">Maridesulfovibrio hydrothermalis AM13 = DSM 14728</name>
    <dbReference type="NCBI Taxonomy" id="1121451"/>
    <lineage>
        <taxon>Bacteria</taxon>
        <taxon>Pseudomonadati</taxon>
        <taxon>Thermodesulfobacteriota</taxon>
        <taxon>Desulfovibrionia</taxon>
        <taxon>Desulfovibrionales</taxon>
        <taxon>Desulfovibrionaceae</taxon>
        <taxon>Maridesulfovibrio</taxon>
    </lineage>
</organism>
<proteinExistence type="predicted"/>
<keyword evidence="2" id="KW-1185">Reference proteome</keyword>
<dbReference type="AlphaFoldDB" id="L0RD76"/>
<dbReference type="EMBL" id="FO203522">
    <property type="protein sequence ID" value="CCO24177.1"/>
    <property type="molecule type" value="Genomic_DNA"/>
</dbReference>
<name>L0RD76_9BACT</name>
<dbReference type="HOGENOM" id="CLU_3327196_0_0_7"/>
<evidence type="ECO:0000313" key="2">
    <source>
        <dbReference type="Proteomes" id="UP000010808"/>
    </source>
</evidence>
<accession>L0RD76</accession>
<protein>
    <submittedName>
        <fullName evidence="1">Uncharacterized protein</fullName>
    </submittedName>
</protein>
<gene>
    <name evidence="1" type="ORF">DESAM_21904</name>
</gene>
<reference evidence="1 2" key="1">
    <citation type="submission" date="2012-10" db="EMBL/GenBank/DDBJ databases">
        <authorList>
            <person name="Genoscope - CEA"/>
        </authorList>
    </citation>
    <scope>NUCLEOTIDE SEQUENCE [LARGE SCALE GENOMIC DNA]</scope>
    <source>
        <strain evidence="2">AM13 / DSM 14728</strain>
    </source>
</reference>
<sequence length="38" mass="4506">MRFTAPLVGFFLQSKENIDKLKAYTDYINVLTHRKIAY</sequence>
<dbReference type="KEGG" id="dhy:DESAM_21904"/>
<evidence type="ECO:0000313" key="1">
    <source>
        <dbReference type="EMBL" id="CCO24177.1"/>
    </source>
</evidence>
<dbReference type="Proteomes" id="UP000010808">
    <property type="component" value="Chromosome"/>
</dbReference>